<protein>
    <submittedName>
        <fullName evidence="1">Uncharacterized protein</fullName>
    </submittedName>
</protein>
<name>A0AAU8L0Y8_9CAUD</name>
<accession>A0AAU8L0Y8</accession>
<organism evidence="1">
    <name type="scientific">Pantoea phage Survivor</name>
    <dbReference type="NCBI Taxonomy" id="3232176"/>
    <lineage>
        <taxon>Viruses</taxon>
        <taxon>Duplodnaviria</taxon>
        <taxon>Heunggongvirae</taxon>
        <taxon>Uroviricota</taxon>
        <taxon>Caudoviricetes</taxon>
    </lineage>
</organism>
<reference evidence="1" key="1">
    <citation type="submission" date="2024-06" db="EMBL/GenBank/DDBJ databases">
        <authorList>
            <person name="Gannavaram S."/>
            <person name="Nemani S."/>
            <person name="Datta M."/>
            <person name="Picchiottino A."/>
            <person name="Mereddy A."/>
            <person name="Gannavaram N."/>
            <person name="Honeycutt C."/>
            <person name="Tran D."/>
            <person name="Choi K."/>
            <person name="Srinivasan K."/>
            <person name="Johnson A."/>
        </authorList>
    </citation>
    <scope>NUCLEOTIDE SEQUENCE</scope>
</reference>
<dbReference type="EMBL" id="PP885733">
    <property type="protein sequence ID" value="XCN28342.1"/>
    <property type="molecule type" value="Genomic_DNA"/>
</dbReference>
<evidence type="ECO:0000313" key="1">
    <source>
        <dbReference type="EMBL" id="XCN28342.1"/>
    </source>
</evidence>
<sequence length="285" mass="32807">MITQILKALKGSLAQCKKHEDPAQYIYALNSTLNRYKSNLFNMIPNKELLAYDPKELFNFRIHSTWRLRPDYKRESTIADRGPIMLSISGFIPLVGERRNLEKTHNQSIRIDDVIDLDRIANLKTDYYKGLSVGTNSDFKDEEKHLEEILGWEKLDECSVYYSIERAVDDVINVAFQLNSKVYSEVLDKHHEASAARMADSPLTKREIKRAEARARLLVSQPELQAKYDEVRQDQQNKHLSLIDNYFGSAAINDKPLSAATLKKGEVQRVRKPNAGLTKNKRGLW</sequence>
<proteinExistence type="predicted"/>